<dbReference type="GO" id="GO:0005778">
    <property type="term" value="C:peroxisomal membrane"/>
    <property type="evidence" value="ECO:0007669"/>
    <property type="project" value="UniProtKB-SubCell"/>
</dbReference>
<comment type="subcellular location">
    <subcellularLocation>
        <location evidence="3">Peroxisome membrane</location>
    </subcellularLocation>
</comment>
<evidence type="ECO:0000313" key="6">
    <source>
        <dbReference type="EMBL" id="QDS77988.1"/>
    </source>
</evidence>
<dbReference type="Pfam" id="PF05648">
    <property type="entry name" value="PEX11"/>
    <property type="match status" value="1"/>
</dbReference>
<feature type="compositionally biased region" description="Low complexity" evidence="4">
    <location>
        <begin position="72"/>
        <end position="82"/>
    </location>
</feature>
<feature type="region of interest" description="Disordered" evidence="4">
    <location>
        <begin position="69"/>
        <end position="89"/>
    </location>
</feature>
<evidence type="ECO:0000256" key="2">
    <source>
        <dbReference type="ARBA" id="ARBA00023140"/>
    </source>
</evidence>
<dbReference type="OrthoDB" id="3636394at2759"/>
<dbReference type="AlphaFoldDB" id="A0A517LQR1"/>
<proteinExistence type="predicted"/>
<reference evidence="6 7" key="1">
    <citation type="submission" date="2019-07" db="EMBL/GenBank/DDBJ databases">
        <title>Finished genome of Venturia effusa.</title>
        <authorList>
            <person name="Young C.A."/>
            <person name="Cox M.P."/>
            <person name="Ganley A.R.D."/>
            <person name="David W.J."/>
        </authorList>
    </citation>
    <scope>NUCLEOTIDE SEQUENCE [LARGE SCALE GENOMIC DNA]</scope>
    <source>
        <strain evidence="7">albino</strain>
    </source>
</reference>
<sequence length="170" mass="18342">MGLTSTSWDPHLLLESQKFWFYAIATSLLLSFYRLLYTPTSATVSAAAVVSEKDDATGKTEVSSTIGKTEANNTTNNTTNNTSPIQTPVQTPIQTPLIKNKEIYRQIIMDSCDLCVPGAAVGWIPITPLSVGICMFISSLLAMGSMWPRIQASAAVAAAAKKKKGKKKKK</sequence>
<gene>
    <name evidence="6" type="ORF">FKW77_002142</name>
</gene>
<keyword evidence="5" id="KW-0812">Transmembrane</keyword>
<keyword evidence="2" id="KW-0576">Peroxisome</keyword>
<dbReference type="EMBL" id="CP042203">
    <property type="protein sequence ID" value="QDS77988.1"/>
    <property type="molecule type" value="Genomic_DNA"/>
</dbReference>
<evidence type="ECO:0000256" key="4">
    <source>
        <dbReference type="SAM" id="MobiDB-lite"/>
    </source>
</evidence>
<evidence type="ECO:0000256" key="1">
    <source>
        <dbReference type="ARBA" id="ARBA00023136"/>
    </source>
</evidence>
<feature type="transmembrane region" description="Helical" evidence="5">
    <location>
        <begin position="20"/>
        <end position="37"/>
    </location>
</feature>
<accession>A0A517LQR1</accession>
<dbReference type="Proteomes" id="UP000316270">
    <property type="component" value="Chromosome 19"/>
</dbReference>
<protein>
    <submittedName>
        <fullName evidence="6">Uncharacterized protein</fullName>
    </submittedName>
</protein>
<keyword evidence="5" id="KW-1133">Transmembrane helix</keyword>
<evidence type="ECO:0000313" key="7">
    <source>
        <dbReference type="Proteomes" id="UP000316270"/>
    </source>
</evidence>
<organism evidence="6 7">
    <name type="scientific">Venturia effusa</name>
    <dbReference type="NCBI Taxonomy" id="50376"/>
    <lineage>
        <taxon>Eukaryota</taxon>
        <taxon>Fungi</taxon>
        <taxon>Dikarya</taxon>
        <taxon>Ascomycota</taxon>
        <taxon>Pezizomycotina</taxon>
        <taxon>Dothideomycetes</taxon>
        <taxon>Pleosporomycetidae</taxon>
        <taxon>Venturiales</taxon>
        <taxon>Venturiaceae</taxon>
        <taxon>Venturia</taxon>
    </lineage>
</organism>
<dbReference type="InterPro" id="IPR008733">
    <property type="entry name" value="PEX11"/>
</dbReference>
<feature type="transmembrane region" description="Helical" evidence="5">
    <location>
        <begin position="130"/>
        <end position="160"/>
    </location>
</feature>
<name>A0A517LQR1_9PEZI</name>
<dbReference type="GO" id="GO:0016559">
    <property type="term" value="P:peroxisome fission"/>
    <property type="evidence" value="ECO:0007669"/>
    <property type="project" value="InterPro"/>
</dbReference>
<evidence type="ECO:0000256" key="5">
    <source>
        <dbReference type="SAM" id="Phobius"/>
    </source>
</evidence>
<keyword evidence="7" id="KW-1185">Reference proteome</keyword>
<keyword evidence="1 5" id="KW-0472">Membrane</keyword>
<evidence type="ECO:0000256" key="3">
    <source>
        <dbReference type="ARBA" id="ARBA00046271"/>
    </source>
</evidence>